<keyword evidence="1 3" id="KW-0853">WD repeat</keyword>
<protein>
    <submittedName>
        <fullName evidence="4">Uncharacterized protein</fullName>
    </submittedName>
</protein>
<dbReference type="InterPro" id="IPR045151">
    <property type="entry name" value="DCAF8"/>
</dbReference>
<evidence type="ECO:0000256" key="1">
    <source>
        <dbReference type="ARBA" id="ARBA00022574"/>
    </source>
</evidence>
<dbReference type="PANTHER" id="PTHR15574">
    <property type="entry name" value="WD REPEAT DOMAIN-CONTAINING FAMILY"/>
    <property type="match status" value="1"/>
</dbReference>
<dbReference type="Proteomes" id="UP000233551">
    <property type="component" value="Unassembled WGS sequence"/>
</dbReference>
<dbReference type="Gene3D" id="2.130.10.10">
    <property type="entry name" value="YVTN repeat-like/Quinoprotein amine dehydrogenase"/>
    <property type="match status" value="1"/>
</dbReference>
<dbReference type="AlphaFoldDB" id="A0A2I0L0A9"/>
<dbReference type="Pfam" id="PF00400">
    <property type="entry name" value="WD40"/>
    <property type="match status" value="1"/>
</dbReference>
<evidence type="ECO:0000256" key="3">
    <source>
        <dbReference type="PROSITE-ProRule" id="PRU00221"/>
    </source>
</evidence>
<dbReference type="PROSITE" id="PS50082">
    <property type="entry name" value="WD_REPEATS_2"/>
    <property type="match status" value="1"/>
</dbReference>
<feature type="repeat" description="WD" evidence="3">
    <location>
        <begin position="42"/>
        <end position="83"/>
    </location>
</feature>
<organism evidence="4 5">
    <name type="scientific">Punica granatum</name>
    <name type="common">Pomegranate</name>
    <dbReference type="NCBI Taxonomy" id="22663"/>
    <lineage>
        <taxon>Eukaryota</taxon>
        <taxon>Viridiplantae</taxon>
        <taxon>Streptophyta</taxon>
        <taxon>Embryophyta</taxon>
        <taxon>Tracheophyta</taxon>
        <taxon>Spermatophyta</taxon>
        <taxon>Magnoliopsida</taxon>
        <taxon>eudicotyledons</taxon>
        <taxon>Gunneridae</taxon>
        <taxon>Pentapetalae</taxon>
        <taxon>rosids</taxon>
        <taxon>malvids</taxon>
        <taxon>Myrtales</taxon>
        <taxon>Lythraceae</taxon>
        <taxon>Punica</taxon>
    </lineage>
</organism>
<sequence>MESLVGGYHDGNVFNLVDSRTIDSRHQMHSSLVRRLSLEKELEGHHGCVNTIAWNSRGSLLISGSDDTQINIWSYSGRKLLHSIDSGHSANIFCTKFVPETSDEQVVSGAGDAEVRSFKLSRLNRRRADENAISPSAHFQCHTRRVKKLAVEVGNPNVVWSASEDGTLRQHDFREVSSCPPAGAAHQECRSVLININ</sequence>
<evidence type="ECO:0000313" key="5">
    <source>
        <dbReference type="Proteomes" id="UP000233551"/>
    </source>
</evidence>
<dbReference type="PANTHER" id="PTHR15574:SF40">
    <property type="entry name" value="WD AND TETRATRICOPEPTIDE REPEATS PROTEIN 1"/>
    <property type="match status" value="1"/>
</dbReference>
<evidence type="ECO:0000256" key="2">
    <source>
        <dbReference type="ARBA" id="ARBA00022737"/>
    </source>
</evidence>
<keyword evidence="2" id="KW-0677">Repeat</keyword>
<dbReference type="GO" id="GO:0080008">
    <property type="term" value="C:Cul4-RING E3 ubiquitin ligase complex"/>
    <property type="evidence" value="ECO:0007669"/>
    <property type="project" value="TreeGrafter"/>
</dbReference>
<comment type="caution">
    <text evidence="4">The sequence shown here is derived from an EMBL/GenBank/DDBJ whole genome shotgun (WGS) entry which is preliminary data.</text>
</comment>
<gene>
    <name evidence="4" type="ORF">CRG98_006127</name>
</gene>
<accession>A0A2I0L0A9</accession>
<dbReference type="InterPro" id="IPR015943">
    <property type="entry name" value="WD40/YVTN_repeat-like_dom_sf"/>
</dbReference>
<dbReference type="InterPro" id="IPR036322">
    <property type="entry name" value="WD40_repeat_dom_sf"/>
</dbReference>
<dbReference type="EMBL" id="PGOL01000272">
    <property type="protein sequence ID" value="PKI73546.1"/>
    <property type="molecule type" value="Genomic_DNA"/>
</dbReference>
<dbReference type="PROSITE" id="PS50294">
    <property type="entry name" value="WD_REPEATS_REGION"/>
    <property type="match status" value="1"/>
</dbReference>
<reference evidence="4 5" key="1">
    <citation type="submission" date="2017-11" db="EMBL/GenBank/DDBJ databases">
        <title>De-novo sequencing of pomegranate (Punica granatum L.) genome.</title>
        <authorList>
            <person name="Akparov Z."/>
            <person name="Amiraslanov A."/>
            <person name="Hajiyeva S."/>
            <person name="Abbasov M."/>
            <person name="Kaur K."/>
            <person name="Hamwieh A."/>
            <person name="Solovyev V."/>
            <person name="Salamov A."/>
            <person name="Braich B."/>
            <person name="Kosarev P."/>
            <person name="Mahmoud A."/>
            <person name="Hajiyev E."/>
            <person name="Babayeva S."/>
            <person name="Izzatullayeva V."/>
            <person name="Mammadov A."/>
            <person name="Mammadov A."/>
            <person name="Sharifova S."/>
            <person name="Ojaghi J."/>
            <person name="Eynullazada K."/>
            <person name="Bayramov B."/>
            <person name="Abdulazimova A."/>
            <person name="Shahmuradov I."/>
        </authorList>
    </citation>
    <scope>NUCLEOTIDE SEQUENCE [LARGE SCALE GENOMIC DNA]</scope>
    <source>
        <strain evidence="5">cv. AG2017</strain>
        <tissue evidence="4">Leaf</tissue>
    </source>
</reference>
<keyword evidence="5" id="KW-1185">Reference proteome</keyword>
<dbReference type="InterPro" id="IPR001680">
    <property type="entry name" value="WD40_rpt"/>
</dbReference>
<name>A0A2I0L0A9_PUNGR</name>
<dbReference type="STRING" id="22663.A0A2I0L0A9"/>
<dbReference type="SUPFAM" id="SSF50978">
    <property type="entry name" value="WD40 repeat-like"/>
    <property type="match status" value="1"/>
</dbReference>
<dbReference type="SMART" id="SM00320">
    <property type="entry name" value="WD40"/>
    <property type="match status" value="3"/>
</dbReference>
<evidence type="ECO:0000313" key="4">
    <source>
        <dbReference type="EMBL" id="PKI73546.1"/>
    </source>
</evidence>
<dbReference type="GO" id="GO:0005737">
    <property type="term" value="C:cytoplasm"/>
    <property type="evidence" value="ECO:0007669"/>
    <property type="project" value="TreeGrafter"/>
</dbReference>
<dbReference type="GO" id="GO:0045717">
    <property type="term" value="P:negative regulation of fatty acid biosynthetic process"/>
    <property type="evidence" value="ECO:0007669"/>
    <property type="project" value="TreeGrafter"/>
</dbReference>
<proteinExistence type="predicted"/>